<evidence type="ECO:0000256" key="1">
    <source>
        <dbReference type="SAM" id="Phobius"/>
    </source>
</evidence>
<gene>
    <name evidence="2" type="ORF">SDC9_81038</name>
</gene>
<keyword evidence="1" id="KW-0812">Transmembrane</keyword>
<feature type="transmembrane region" description="Helical" evidence="1">
    <location>
        <begin position="54"/>
        <end position="74"/>
    </location>
</feature>
<keyword evidence="1" id="KW-1133">Transmembrane helix</keyword>
<sequence length="230" mass="24859">MRKATIFKYEIKRLLLSREYLLLLAATLVYGALLLRSTVMFGTNFTAPFSPLTFRTYCASLAPFLFVLLLVLCARQLKASERGAQAIISATSLPLPVFRLLRYGAIGCAFLIAGTLPVTACFLFYRLVFDYTAVGALLGLGLLFLVPPAILLFGAAMFLSSETTAALYVLLAAVLILSLFQIPLPECIDIAGSAADSAPTPAFLAGRGAFTGLGMVFILASLFRPKKRRK</sequence>
<evidence type="ECO:0008006" key="3">
    <source>
        <dbReference type="Google" id="ProtNLM"/>
    </source>
</evidence>
<feature type="transmembrane region" description="Helical" evidence="1">
    <location>
        <begin position="103"/>
        <end position="125"/>
    </location>
</feature>
<comment type="caution">
    <text evidence="2">The sequence shown here is derived from an EMBL/GenBank/DDBJ whole genome shotgun (WGS) entry which is preliminary data.</text>
</comment>
<feature type="transmembrane region" description="Helical" evidence="1">
    <location>
        <begin position="131"/>
        <end position="153"/>
    </location>
</feature>
<feature type="transmembrane region" description="Helical" evidence="1">
    <location>
        <begin position="20"/>
        <end position="42"/>
    </location>
</feature>
<protein>
    <recommendedName>
        <fullName evidence="3">ABC-2 type transporter domain-containing protein</fullName>
    </recommendedName>
</protein>
<dbReference type="EMBL" id="VSSQ01006978">
    <property type="protein sequence ID" value="MPM34455.1"/>
    <property type="molecule type" value="Genomic_DNA"/>
</dbReference>
<keyword evidence="1" id="KW-0472">Membrane</keyword>
<feature type="transmembrane region" description="Helical" evidence="1">
    <location>
        <begin position="204"/>
        <end position="223"/>
    </location>
</feature>
<reference evidence="2" key="1">
    <citation type="submission" date="2019-08" db="EMBL/GenBank/DDBJ databases">
        <authorList>
            <person name="Kucharzyk K."/>
            <person name="Murdoch R.W."/>
            <person name="Higgins S."/>
            <person name="Loffler F."/>
        </authorList>
    </citation>
    <scope>NUCLEOTIDE SEQUENCE</scope>
</reference>
<feature type="transmembrane region" description="Helical" evidence="1">
    <location>
        <begin position="165"/>
        <end position="184"/>
    </location>
</feature>
<accession>A0A644Z0P2</accession>
<organism evidence="2">
    <name type="scientific">bioreactor metagenome</name>
    <dbReference type="NCBI Taxonomy" id="1076179"/>
    <lineage>
        <taxon>unclassified sequences</taxon>
        <taxon>metagenomes</taxon>
        <taxon>ecological metagenomes</taxon>
    </lineage>
</organism>
<evidence type="ECO:0000313" key="2">
    <source>
        <dbReference type="EMBL" id="MPM34455.1"/>
    </source>
</evidence>
<dbReference type="AlphaFoldDB" id="A0A644Z0P2"/>
<proteinExistence type="predicted"/>
<name>A0A644Z0P2_9ZZZZ</name>